<dbReference type="AlphaFoldDB" id="A0AAE0DS72"/>
<accession>A0AAE0DS72</accession>
<organism evidence="2 3">
    <name type="scientific">Dipteronia sinensis</name>
    <dbReference type="NCBI Taxonomy" id="43782"/>
    <lineage>
        <taxon>Eukaryota</taxon>
        <taxon>Viridiplantae</taxon>
        <taxon>Streptophyta</taxon>
        <taxon>Embryophyta</taxon>
        <taxon>Tracheophyta</taxon>
        <taxon>Spermatophyta</taxon>
        <taxon>Magnoliopsida</taxon>
        <taxon>eudicotyledons</taxon>
        <taxon>Gunneridae</taxon>
        <taxon>Pentapetalae</taxon>
        <taxon>rosids</taxon>
        <taxon>malvids</taxon>
        <taxon>Sapindales</taxon>
        <taxon>Sapindaceae</taxon>
        <taxon>Hippocastanoideae</taxon>
        <taxon>Acereae</taxon>
        <taxon>Dipteronia</taxon>
    </lineage>
</organism>
<sequence length="115" mass="13295">MVRYSRSLVYNSRLFLFFQESFHTYVSYINVILAIVFVADTSWKAKIGRRAWELLPEELVLLEEVFLFSVYVMSCLSSVWGEFGVTGACSFHLLSCGSDLGWSRLVAYYHSCFSF</sequence>
<dbReference type="EMBL" id="JANJYJ010000010">
    <property type="protein sequence ID" value="KAK3184158.1"/>
    <property type="molecule type" value="Genomic_DNA"/>
</dbReference>
<evidence type="ECO:0000256" key="1">
    <source>
        <dbReference type="SAM" id="Phobius"/>
    </source>
</evidence>
<name>A0AAE0DS72_9ROSI</name>
<evidence type="ECO:0000313" key="3">
    <source>
        <dbReference type="Proteomes" id="UP001281410"/>
    </source>
</evidence>
<feature type="transmembrane region" description="Helical" evidence="1">
    <location>
        <begin position="22"/>
        <end position="39"/>
    </location>
</feature>
<keyword evidence="1" id="KW-0472">Membrane</keyword>
<evidence type="ECO:0000313" key="2">
    <source>
        <dbReference type="EMBL" id="KAK3184158.1"/>
    </source>
</evidence>
<keyword evidence="1" id="KW-0812">Transmembrane</keyword>
<keyword evidence="3" id="KW-1185">Reference proteome</keyword>
<comment type="caution">
    <text evidence="2">The sequence shown here is derived from an EMBL/GenBank/DDBJ whole genome shotgun (WGS) entry which is preliminary data.</text>
</comment>
<reference evidence="2" key="1">
    <citation type="journal article" date="2023" name="Plant J.">
        <title>Genome sequences and population genomics provide insights into the demographic history, inbreeding, and mutation load of two 'living fossil' tree species of Dipteronia.</title>
        <authorList>
            <person name="Feng Y."/>
            <person name="Comes H.P."/>
            <person name="Chen J."/>
            <person name="Zhu S."/>
            <person name="Lu R."/>
            <person name="Zhang X."/>
            <person name="Li P."/>
            <person name="Qiu J."/>
            <person name="Olsen K.M."/>
            <person name="Qiu Y."/>
        </authorList>
    </citation>
    <scope>NUCLEOTIDE SEQUENCE</scope>
    <source>
        <strain evidence="2">NBL</strain>
    </source>
</reference>
<proteinExistence type="predicted"/>
<gene>
    <name evidence="2" type="ORF">Dsin_031444</name>
</gene>
<dbReference type="Proteomes" id="UP001281410">
    <property type="component" value="Unassembled WGS sequence"/>
</dbReference>
<protein>
    <submittedName>
        <fullName evidence="2">Uncharacterized protein</fullName>
    </submittedName>
</protein>
<keyword evidence="1" id="KW-1133">Transmembrane helix</keyword>